<keyword evidence="5" id="KW-1185">Reference proteome</keyword>
<dbReference type="SUPFAM" id="SSF51445">
    <property type="entry name" value="(Trans)glycosidases"/>
    <property type="match status" value="1"/>
</dbReference>
<dbReference type="InterPro" id="IPR025150">
    <property type="entry name" value="GH123_cat"/>
</dbReference>
<dbReference type="InterPro" id="IPR000421">
    <property type="entry name" value="FA58C"/>
</dbReference>
<protein>
    <submittedName>
        <fullName evidence="4">Glycoside hydrolase domain-containing protein</fullName>
    </submittedName>
</protein>
<accession>A0ABV6QQS4</accession>
<dbReference type="Pfam" id="PF00754">
    <property type="entry name" value="F5_F8_type_C"/>
    <property type="match status" value="1"/>
</dbReference>
<keyword evidence="4" id="KW-0378">Hydrolase</keyword>
<dbReference type="Pfam" id="PF22633">
    <property type="entry name" value="F5_F8_type_C_2"/>
    <property type="match status" value="1"/>
</dbReference>
<feature type="domain" description="F5/8 type C" evidence="3">
    <location>
        <begin position="756"/>
        <end position="875"/>
    </location>
</feature>
<dbReference type="Proteomes" id="UP001589890">
    <property type="component" value="Unassembled WGS sequence"/>
</dbReference>
<reference evidence="4 5" key="1">
    <citation type="submission" date="2024-09" db="EMBL/GenBank/DDBJ databases">
        <authorList>
            <person name="Sun Q."/>
            <person name="Mori K."/>
        </authorList>
    </citation>
    <scope>NUCLEOTIDE SEQUENCE [LARGE SCALE GENOMIC DNA]</scope>
    <source>
        <strain evidence="4 5">CGMCC 1.15906</strain>
    </source>
</reference>
<dbReference type="InterPro" id="IPR017853">
    <property type="entry name" value="GH"/>
</dbReference>
<evidence type="ECO:0000259" key="3">
    <source>
        <dbReference type="PROSITE" id="PS50022"/>
    </source>
</evidence>
<dbReference type="Pfam" id="PF13320">
    <property type="entry name" value="GH123_cat"/>
    <property type="match status" value="1"/>
</dbReference>
<dbReference type="Gene3D" id="2.60.120.260">
    <property type="entry name" value="Galactose-binding domain-like"/>
    <property type="match status" value="3"/>
</dbReference>
<feature type="signal peptide" evidence="2">
    <location>
        <begin position="1"/>
        <end position="23"/>
    </location>
</feature>
<sequence>MRSVIRLVLAAALVSTVTPVADAARAPTSPVSIRAQALPGVDHWTEPSSTSVFRNSLPTKESGRRITLDAARNEEESAQVVLRSAAAFSIDAVSFSPLTGGTTSIPAANLSYTFLGYKYLNRNTRFAGQELYPVVRKAPGDFPDPLSNARSMAVPARTSQSIWLTVAVPKELPAGVYAGHAKIATSKGELLVPFSVDVRAVTLPDPKDGVFETSLWHTFAGELSWKPNGQTIEETYQYQRFTPQWRELMEKLAVQMKRHRTNTITLPLVGLLLDGNTTVTDNTSATGRYQFDWSRFDEVVQIFVAAGVGKRLEGFWVSADTDNWGRPFDSVREVEIIDRPSGSGRGQRNYANWDSPKARNFIDQFIPALREHLAAKRWTDELKYWMHIGDEPHGDNEETAWRGIAARVRSHWPDVRLGDATFHEPWASRLAPEMSVMVPNMLNYDANRAHWDGLRAQGKDLYLYNCNIPVANYLNRFIDQPQFNQRLTGWYAYSRGANGYLHYSMNGWLANLDEVNEKGDHYIVWPDKENNTIQSSIRYESLRDGIEDYETLALLGRMNPGLARDLATSLTETADKYSPDTQYQARIRKLVLDAAAGRPIAPDLARNTSTSASSSTPGSEPAKAVDGDATTAWRPAGTGAQWLQLDLGRQTQLDGVKLNWSTQYAGTYQILTSYDGARWTTAATTSGGNGSDDFVGLNAKARLIRIQIGATGSTYGLDSVEVAGAPLTKVNLLGGRSYTVSPAPSNQPDSGFESTDGVLADAWSDGRTYGFGAGQTTATVTVDLGASRVVDNARIHAYEEYPGYRPDQVTVSTSTDGTTYHQRGWLPGTTNDQAGIWYDLDFPPTAARYVRITFHKTYTSTASVMLVDEIEVYASTGPANLASAAPYTKAPAPHVWYPDSGNRESTDGIIAGRHDDGLSHGYRFDVGSTGTARVTIDLGTAKPLTKVMIRDNFDNATKYSPDTVRVLAGNSPTALTPVGTAGVSSAQWFRIDVQPVTARYVQVEYEKYAVGTAADWVFVDEIAVY</sequence>
<dbReference type="InterPro" id="IPR008979">
    <property type="entry name" value="Galactose-bd-like_sf"/>
</dbReference>
<feature type="region of interest" description="Disordered" evidence="1">
    <location>
        <begin position="602"/>
        <end position="627"/>
    </location>
</feature>
<dbReference type="GO" id="GO:0016787">
    <property type="term" value="F:hydrolase activity"/>
    <property type="evidence" value="ECO:0007669"/>
    <property type="project" value="UniProtKB-KW"/>
</dbReference>
<evidence type="ECO:0000313" key="4">
    <source>
        <dbReference type="EMBL" id="MFC0626979.1"/>
    </source>
</evidence>
<comment type="caution">
    <text evidence="4">The sequence shown here is derived from an EMBL/GenBank/DDBJ whole genome shotgun (WGS) entry which is preliminary data.</text>
</comment>
<evidence type="ECO:0000313" key="5">
    <source>
        <dbReference type="Proteomes" id="UP001589890"/>
    </source>
</evidence>
<dbReference type="RefSeq" id="WP_380051156.1">
    <property type="nucleotide sequence ID" value="NZ_JBHLTC010000030.1"/>
</dbReference>
<feature type="domain" description="F5/8 type C" evidence="3">
    <location>
        <begin position="587"/>
        <end position="725"/>
    </location>
</feature>
<proteinExistence type="predicted"/>
<gene>
    <name evidence="4" type="ORF">ACFFGN_23060</name>
</gene>
<dbReference type="EMBL" id="JBHLTC010000030">
    <property type="protein sequence ID" value="MFC0626979.1"/>
    <property type="molecule type" value="Genomic_DNA"/>
</dbReference>
<dbReference type="InterPro" id="IPR053850">
    <property type="entry name" value="Glyco_hydro_123_N_2"/>
</dbReference>
<feature type="chain" id="PRO_5047302566" evidence="2">
    <location>
        <begin position="24"/>
        <end position="1025"/>
    </location>
</feature>
<organism evidence="4 5">
    <name type="scientific">Kribbella deserti</name>
    <dbReference type="NCBI Taxonomy" id="1926257"/>
    <lineage>
        <taxon>Bacteria</taxon>
        <taxon>Bacillati</taxon>
        <taxon>Actinomycetota</taxon>
        <taxon>Actinomycetes</taxon>
        <taxon>Propionibacteriales</taxon>
        <taxon>Kribbellaceae</taxon>
        <taxon>Kribbella</taxon>
    </lineage>
</organism>
<name>A0ABV6QQS4_9ACTN</name>
<keyword evidence="2" id="KW-0732">Signal</keyword>
<dbReference type="Pfam" id="PF22680">
    <property type="entry name" value="Glyco_hydro_123_N_2"/>
    <property type="match status" value="1"/>
</dbReference>
<dbReference type="PROSITE" id="PS50022">
    <property type="entry name" value="FA58C_3"/>
    <property type="match status" value="2"/>
</dbReference>
<dbReference type="SUPFAM" id="SSF49785">
    <property type="entry name" value="Galactose-binding domain-like"/>
    <property type="match status" value="3"/>
</dbReference>
<evidence type="ECO:0000256" key="2">
    <source>
        <dbReference type="SAM" id="SignalP"/>
    </source>
</evidence>
<evidence type="ECO:0000256" key="1">
    <source>
        <dbReference type="SAM" id="MobiDB-lite"/>
    </source>
</evidence>